<accession>A0ACB9QD60</accession>
<reference evidence="1 2" key="1">
    <citation type="journal article" date="2022" name="DNA Res.">
        <title>Chromosomal-level genome assembly of the orchid tree Bauhinia variegata (Leguminosae; Cercidoideae) supports the allotetraploid origin hypothesis of Bauhinia.</title>
        <authorList>
            <person name="Zhong Y."/>
            <person name="Chen Y."/>
            <person name="Zheng D."/>
            <person name="Pang J."/>
            <person name="Liu Y."/>
            <person name="Luo S."/>
            <person name="Meng S."/>
            <person name="Qian L."/>
            <person name="Wei D."/>
            <person name="Dai S."/>
            <person name="Zhou R."/>
        </authorList>
    </citation>
    <scope>NUCLEOTIDE SEQUENCE [LARGE SCALE GENOMIC DNA]</scope>
    <source>
        <strain evidence="1">BV-YZ2020</strain>
    </source>
</reference>
<sequence>MAIAVDQDQQWLLNCLSATLDPNQEVRCYAEASLNQASLQPGFGSALSKIAANKELVVGLRQISLSELMAPAVLLKQFVKKHWHKGEESFEPPVVSGDEKAVIRRILLLALDDSHKKIRTAISMAVASIAAYDWPEFWPDLLPFLLRLINDQTNLNGVHGAMRCLALLSADLDDKMVQTWIPALFPCLLTIVASPQIYDTYIRTKALSIVYSCISVLGTMSGVYKTETNAVIVPMLKPWMDQFSSILKVPVQSENPDDWSMKMEILKCLNQFIQNFSSLIGNEFEVILGPLWNTFVSSLRVYERSSIEGTEDSYEGSYDSDGAEKSLDSFVIQLFELLLTIVGNARLGKAVVANVKELVYHTISFLQMTEQQVHTWSVDANQFIADEDDTTYSCRTSGVLLLEEVVNSCGGEGVLAIIDAAKQHFIESQSKKEADNTSWWRIREATLFALSSLSEQLFEAEELGSVASSLQNLVGPIFSEDSQIDPCEYPFLYARIFSSVSKFSSVINGGVLEHFLHAAMKAITMDVPPPIKVGACRALSQLLPEANTDIIQPQMLNLFSSITELLNQASDETLHMVLETLQAAIKAGHQLSASVEPIISPVILNVWALHISDPFISIDALEVLEAIKSVPGCIHPLVSRILPYVGPILNKPQEQPDGLVAGSLDLVTMLLKNAPGDVVKAIHDVCFVSITRIVLQSDDHSEIQNSTECLAACISGGREEVLAWGSDSGSTMRSLLDIASRLLDPKLESSGSLFVGSYILQLILHLPSQMAIYIRDLAAALVRRMQSAQIAALRSSLLVVFARLVHMSAPNVGQFIDLLISLPAEGHDNSFAYVMSEWTKQQGEIQGAYQIKVTTSALALLLTSRHEELSKIHVPGHLVKSGGGITTRSKAKSAPDQCVMLPLPTKILALLADALAEIQEQVLDGDDQDSDWEEIKDDIENDKEFLYSASADSSGRPTSEYLEAMAKVFNEDQEDHYEDDLLSVADPLNQINLANFLADFFANFYQSDRQLFDHICQSLTQSQRNAIQMVLQR</sequence>
<evidence type="ECO:0000313" key="1">
    <source>
        <dbReference type="EMBL" id="KAI4357904.1"/>
    </source>
</evidence>
<organism evidence="1 2">
    <name type="scientific">Bauhinia variegata</name>
    <name type="common">Purple orchid tree</name>
    <name type="synonym">Phanera variegata</name>
    <dbReference type="NCBI Taxonomy" id="167791"/>
    <lineage>
        <taxon>Eukaryota</taxon>
        <taxon>Viridiplantae</taxon>
        <taxon>Streptophyta</taxon>
        <taxon>Embryophyta</taxon>
        <taxon>Tracheophyta</taxon>
        <taxon>Spermatophyta</taxon>
        <taxon>Magnoliopsida</taxon>
        <taxon>eudicotyledons</taxon>
        <taxon>Gunneridae</taxon>
        <taxon>Pentapetalae</taxon>
        <taxon>rosids</taxon>
        <taxon>fabids</taxon>
        <taxon>Fabales</taxon>
        <taxon>Fabaceae</taxon>
        <taxon>Cercidoideae</taxon>
        <taxon>Cercideae</taxon>
        <taxon>Bauhiniinae</taxon>
        <taxon>Bauhinia</taxon>
    </lineage>
</organism>
<keyword evidence="2" id="KW-1185">Reference proteome</keyword>
<name>A0ACB9QD60_BAUVA</name>
<proteinExistence type="predicted"/>
<dbReference type="EMBL" id="CM039426">
    <property type="protein sequence ID" value="KAI4357904.1"/>
    <property type="molecule type" value="Genomic_DNA"/>
</dbReference>
<comment type="caution">
    <text evidence="1">The sequence shown here is derived from an EMBL/GenBank/DDBJ whole genome shotgun (WGS) entry which is preliminary data.</text>
</comment>
<dbReference type="Proteomes" id="UP000828941">
    <property type="component" value="Chromosome 1"/>
</dbReference>
<gene>
    <name evidence="1" type="ORF">L6164_001821</name>
</gene>
<protein>
    <submittedName>
        <fullName evidence="1">Uncharacterized protein</fullName>
    </submittedName>
</protein>
<evidence type="ECO:0000313" key="2">
    <source>
        <dbReference type="Proteomes" id="UP000828941"/>
    </source>
</evidence>